<reference evidence="4" key="1">
    <citation type="submission" date="2021-09" db="EMBL/GenBank/DDBJ databases">
        <title>A high-quality genome of the endoparasitic fungus Hirsutella rhossiliensis with a comparison of Hirsutella genomes reveals transposable elements contributing to genome size variation.</title>
        <authorList>
            <person name="Lin R."/>
            <person name="Jiao Y."/>
            <person name="Sun X."/>
            <person name="Ling J."/>
            <person name="Xie B."/>
            <person name="Cheng X."/>
        </authorList>
    </citation>
    <scope>NUCLEOTIDE SEQUENCE</scope>
    <source>
        <strain evidence="4">HR02</strain>
    </source>
</reference>
<evidence type="ECO:0000256" key="1">
    <source>
        <dbReference type="ARBA" id="ARBA00007768"/>
    </source>
</evidence>
<evidence type="ECO:0000256" key="2">
    <source>
        <dbReference type="ARBA" id="ARBA00019014"/>
    </source>
</evidence>
<dbReference type="InterPro" id="IPR036822">
    <property type="entry name" value="CutC-like_dom_sf"/>
</dbReference>
<dbReference type="Proteomes" id="UP000824596">
    <property type="component" value="Unassembled WGS sequence"/>
</dbReference>
<evidence type="ECO:0000256" key="3">
    <source>
        <dbReference type="SAM" id="MobiDB-lite"/>
    </source>
</evidence>
<dbReference type="GeneID" id="68352112"/>
<dbReference type="GO" id="GO:0005507">
    <property type="term" value="F:copper ion binding"/>
    <property type="evidence" value="ECO:0007669"/>
    <property type="project" value="TreeGrafter"/>
</dbReference>
<gene>
    <name evidence="4" type="ORF">HRG_02983</name>
</gene>
<dbReference type="AlphaFoldDB" id="A0A9P8N129"/>
<dbReference type="EMBL" id="JAIZPD010000003">
    <property type="protein sequence ID" value="KAH0964967.1"/>
    <property type="molecule type" value="Genomic_DNA"/>
</dbReference>
<feature type="region of interest" description="Disordered" evidence="3">
    <location>
        <begin position="124"/>
        <end position="152"/>
    </location>
</feature>
<dbReference type="OrthoDB" id="7392499at2759"/>
<organism evidence="4 5">
    <name type="scientific">Hirsutella rhossiliensis</name>
    <dbReference type="NCBI Taxonomy" id="111463"/>
    <lineage>
        <taxon>Eukaryota</taxon>
        <taxon>Fungi</taxon>
        <taxon>Dikarya</taxon>
        <taxon>Ascomycota</taxon>
        <taxon>Pezizomycotina</taxon>
        <taxon>Sordariomycetes</taxon>
        <taxon>Hypocreomycetidae</taxon>
        <taxon>Hypocreales</taxon>
        <taxon>Ophiocordycipitaceae</taxon>
        <taxon>Hirsutella</taxon>
    </lineage>
</organism>
<comment type="similarity">
    <text evidence="1">Belongs to the CutC family.</text>
</comment>
<dbReference type="PANTHER" id="PTHR12598">
    <property type="entry name" value="COPPER HOMEOSTASIS PROTEIN CUTC"/>
    <property type="match status" value="1"/>
</dbReference>
<accession>A0A9P8N129</accession>
<protein>
    <recommendedName>
        <fullName evidence="2">Copper homeostasis protein cutC homolog</fullName>
    </recommendedName>
</protein>
<dbReference type="PANTHER" id="PTHR12598:SF0">
    <property type="entry name" value="COPPER HOMEOSTASIS PROTEIN CUTC HOMOLOG"/>
    <property type="match status" value="1"/>
</dbReference>
<dbReference type="Gene3D" id="3.20.20.380">
    <property type="entry name" value="Copper homeostasis (CutC) domain"/>
    <property type="match status" value="1"/>
</dbReference>
<evidence type="ECO:0000313" key="4">
    <source>
        <dbReference type="EMBL" id="KAH0964967.1"/>
    </source>
</evidence>
<evidence type="ECO:0000313" key="5">
    <source>
        <dbReference type="Proteomes" id="UP000824596"/>
    </source>
</evidence>
<sequence length="309" mass="33451">MVTRRPKARRMPLEVAVFSGQAALQAQLLGAERVELNSPGSYALGGLTPPVDELVRVSARLSIPVHVMIRSRPAPADGRPDFVYGPRDLARMILAICRFKASGVMDPVRGDRFVLGALREVDEQDDDGSDFGIDDDQEHHDDAHDSDADSTRPRKRLVIDETICEALVEVSKPFGCVFHRAFDPIAASSPRRCAHALERLALLGFDALLTAGGPAGSCCDKPNVDTVDHLCHRMAGRLPLIVGGGLRSHNVARAAAQLAVYANGDGDARDSPVWFHTAAVKTIDGFHTEDLDLDELHDLLVQLGHIEPA</sequence>
<dbReference type="SUPFAM" id="SSF110395">
    <property type="entry name" value="CutC-like"/>
    <property type="match status" value="1"/>
</dbReference>
<dbReference type="Pfam" id="PF03932">
    <property type="entry name" value="CutC"/>
    <property type="match status" value="2"/>
</dbReference>
<dbReference type="RefSeq" id="XP_044722480.1">
    <property type="nucleotide sequence ID" value="XM_044861454.1"/>
</dbReference>
<dbReference type="InterPro" id="IPR005627">
    <property type="entry name" value="CutC-like"/>
</dbReference>
<feature type="compositionally biased region" description="Basic and acidic residues" evidence="3">
    <location>
        <begin position="137"/>
        <end position="152"/>
    </location>
</feature>
<feature type="compositionally biased region" description="Acidic residues" evidence="3">
    <location>
        <begin position="124"/>
        <end position="136"/>
    </location>
</feature>
<proteinExistence type="inferred from homology"/>
<comment type="caution">
    <text evidence="4">The sequence shown here is derived from an EMBL/GenBank/DDBJ whole genome shotgun (WGS) entry which is preliminary data.</text>
</comment>
<keyword evidence="5" id="KW-1185">Reference proteome</keyword>
<name>A0A9P8N129_9HYPO</name>